<dbReference type="Proteomes" id="UP000252586">
    <property type="component" value="Unassembled WGS sequence"/>
</dbReference>
<keyword evidence="2" id="KW-1185">Reference proteome</keyword>
<protein>
    <recommendedName>
        <fullName evidence="3">Protein RecA</fullName>
    </recommendedName>
</protein>
<dbReference type="RefSeq" id="WP_113975214.1">
    <property type="nucleotide sequence ID" value="NZ_CP107943.1"/>
</dbReference>
<organism evidence="1 2">
    <name type="scientific">Nocardia puris</name>
    <dbReference type="NCBI Taxonomy" id="208602"/>
    <lineage>
        <taxon>Bacteria</taxon>
        <taxon>Bacillati</taxon>
        <taxon>Actinomycetota</taxon>
        <taxon>Actinomycetes</taxon>
        <taxon>Mycobacteriales</taxon>
        <taxon>Nocardiaceae</taxon>
        <taxon>Nocardia</taxon>
    </lineage>
</organism>
<comment type="caution">
    <text evidence="1">The sequence shown here is derived from an EMBL/GenBank/DDBJ whole genome shotgun (WGS) entry which is preliminary data.</text>
</comment>
<reference evidence="1 2" key="1">
    <citation type="submission" date="2018-06" db="EMBL/GenBank/DDBJ databases">
        <title>Genomic Encyclopedia of Type Strains, Phase IV (KMG-IV): sequencing the most valuable type-strain genomes for metagenomic binning, comparative biology and taxonomic classification.</title>
        <authorList>
            <person name="Goeker M."/>
        </authorList>
    </citation>
    <scope>NUCLEOTIDE SEQUENCE [LARGE SCALE GENOMIC DNA]</scope>
    <source>
        <strain evidence="1 2">DSM 44599</strain>
    </source>
</reference>
<sequence>MGSDVWPAAEKRRELEELRAAMAAVPARGERAARSPLADDPGRAPLPVPAPLAELLPGGGLGKGSVVVHTGARSLLAGLLASVTERGGHAALVGMPGFGLLAAAEMGAALERLAVVADPGPDPVEVAAVLLDGLDLVVLGLRGAAVPPARTRVLAARARAKGSALVVTEGSWPNPTLRVDARVTGQEGLGRGHGRLRSLGLEIAVRHRAGAARRARVELRPERGRVEWVAPGAAVSSIAREVAS</sequence>
<dbReference type="EMBL" id="QNRE01000008">
    <property type="protein sequence ID" value="RBO88812.1"/>
    <property type="molecule type" value="Genomic_DNA"/>
</dbReference>
<proteinExistence type="predicted"/>
<evidence type="ECO:0000313" key="1">
    <source>
        <dbReference type="EMBL" id="RBO88812.1"/>
    </source>
</evidence>
<gene>
    <name evidence="1" type="ORF">DFR74_10837</name>
</gene>
<dbReference type="AlphaFoldDB" id="A0A366DFG9"/>
<evidence type="ECO:0000313" key="2">
    <source>
        <dbReference type="Proteomes" id="UP000252586"/>
    </source>
</evidence>
<name>A0A366DFG9_9NOCA</name>
<accession>A0A366DFG9</accession>
<evidence type="ECO:0008006" key="3">
    <source>
        <dbReference type="Google" id="ProtNLM"/>
    </source>
</evidence>